<dbReference type="InterPro" id="IPR036168">
    <property type="entry name" value="AP2_Mu_C_sf"/>
</dbReference>
<comment type="caution">
    <text evidence="7">The sequence shown here is derived from an EMBL/GenBank/DDBJ whole genome shotgun (WGS) entry which is preliminary data.</text>
</comment>
<dbReference type="Gene3D" id="3.30.450.60">
    <property type="match status" value="1"/>
</dbReference>
<dbReference type="SUPFAM" id="SSF64356">
    <property type="entry name" value="SNARE-like"/>
    <property type="match status" value="1"/>
</dbReference>
<dbReference type="GO" id="GO:0006886">
    <property type="term" value="P:intracellular protein transport"/>
    <property type="evidence" value="ECO:0007669"/>
    <property type="project" value="UniProtKB-UniRule"/>
</dbReference>
<evidence type="ECO:0000313" key="8">
    <source>
        <dbReference type="Proteomes" id="UP001190700"/>
    </source>
</evidence>
<dbReference type="InterPro" id="IPR001392">
    <property type="entry name" value="Clathrin_mu"/>
</dbReference>
<protein>
    <recommendedName>
        <fullName evidence="6">MHD domain-containing protein</fullName>
    </recommendedName>
</protein>
<dbReference type="InterPro" id="IPR011012">
    <property type="entry name" value="Longin-like_dom_sf"/>
</dbReference>
<evidence type="ECO:0000256" key="3">
    <source>
        <dbReference type="ARBA" id="ARBA00022927"/>
    </source>
</evidence>
<keyword evidence="3 5" id="KW-0653">Protein transport</keyword>
<evidence type="ECO:0000256" key="4">
    <source>
        <dbReference type="ARBA" id="ARBA00023136"/>
    </source>
</evidence>
<dbReference type="Gene3D" id="2.60.40.1170">
    <property type="entry name" value="Mu homology domain, subdomain B"/>
    <property type="match status" value="2"/>
</dbReference>
<dbReference type="GO" id="GO:0012505">
    <property type="term" value="C:endomembrane system"/>
    <property type="evidence" value="ECO:0007669"/>
    <property type="project" value="UniProtKB-SubCell"/>
</dbReference>
<proteinExistence type="inferred from homology"/>
<dbReference type="EMBL" id="LGRX02033409">
    <property type="protein sequence ID" value="KAK3241350.1"/>
    <property type="molecule type" value="Genomic_DNA"/>
</dbReference>
<evidence type="ECO:0000256" key="5">
    <source>
        <dbReference type="PIRNR" id="PIRNR005992"/>
    </source>
</evidence>
<dbReference type="CDD" id="cd09253">
    <property type="entry name" value="AP-4_Mu4_Cterm"/>
    <property type="match status" value="1"/>
</dbReference>
<dbReference type="PANTHER" id="PTHR10529">
    <property type="entry name" value="AP COMPLEX SUBUNIT MU"/>
    <property type="match status" value="1"/>
</dbReference>
<dbReference type="AlphaFoldDB" id="A0AAE0BSL4"/>
<accession>A0AAE0BSL4</accession>
<evidence type="ECO:0000313" key="7">
    <source>
        <dbReference type="EMBL" id="KAK3241350.1"/>
    </source>
</evidence>
<reference evidence="7 8" key="1">
    <citation type="journal article" date="2015" name="Genome Biol. Evol.">
        <title>Comparative Genomics of a Bacterivorous Green Alga Reveals Evolutionary Causalities and Consequences of Phago-Mixotrophic Mode of Nutrition.</title>
        <authorList>
            <person name="Burns J.A."/>
            <person name="Paasch A."/>
            <person name="Narechania A."/>
            <person name="Kim E."/>
        </authorList>
    </citation>
    <scope>NUCLEOTIDE SEQUENCE [LARGE SCALE GENOMIC DNA]</scope>
    <source>
        <strain evidence="7 8">PLY_AMNH</strain>
    </source>
</reference>
<dbReference type="GO" id="GO:0030131">
    <property type="term" value="C:clathrin adaptor complex"/>
    <property type="evidence" value="ECO:0007669"/>
    <property type="project" value="UniProtKB-UniRule"/>
</dbReference>
<sequence length="454" mass="50343">MISQVVVLSLRGDTIISRNYRDDVPKNTAETFFRKVRFWGAETEGRSGESAPPVFNSDGVNYYHIKTAGLFFVAMAKTNAPPSLILELIQRVAAVIKDYCGTLSEDVIRKNFILVYELLDELIDFGYGQNTSTEYLKSYIFNEPLTVTTVAAPGKSASIFAPNTRSAAAATSKSVVEKPKKGVTRDEIFVDIVEKVSVTFNASGYLLTSAIDGSIKMKSYLSGNPDIRVALNEDLAVGSTENSPFAGDYGKGGGVSLLLDDCNFHSCARLKDFDADRTITLTPPDGEFVLMNYRTTHEFKPPFKIYTAVEEVAPYVAELVIKVRAEFPASKNGSNVVLKMPLPKATTRASCHIGPGQTGQTTEWKESTKEIQWSFKKISGGSDHALRVKLTLSEERVPNIKREMGPVSLSFTIAMYNVSRLVVRYLQILNKEKGYNPYRWVRYVTQSSSYISRI</sequence>
<comment type="similarity">
    <text evidence="5">Belongs to the adaptor complexes medium subunit family.</text>
</comment>
<gene>
    <name evidence="7" type="ORF">CYMTET_48873</name>
</gene>
<dbReference type="FunFam" id="3.30.450.60:FF:000002">
    <property type="entry name" value="AP-2 complex subunit mu, putative"/>
    <property type="match status" value="1"/>
</dbReference>
<keyword evidence="4" id="KW-0472">Membrane</keyword>
<evidence type="ECO:0000259" key="6">
    <source>
        <dbReference type="PROSITE" id="PS51072"/>
    </source>
</evidence>
<dbReference type="SUPFAM" id="SSF49447">
    <property type="entry name" value="Second domain of Mu2 adaptin subunit (ap50) of ap2 adaptor"/>
    <property type="match status" value="1"/>
</dbReference>
<dbReference type="Proteomes" id="UP001190700">
    <property type="component" value="Unassembled WGS sequence"/>
</dbReference>
<organism evidence="7 8">
    <name type="scientific">Cymbomonas tetramitiformis</name>
    <dbReference type="NCBI Taxonomy" id="36881"/>
    <lineage>
        <taxon>Eukaryota</taxon>
        <taxon>Viridiplantae</taxon>
        <taxon>Chlorophyta</taxon>
        <taxon>Pyramimonadophyceae</taxon>
        <taxon>Pyramimonadales</taxon>
        <taxon>Pyramimonadaceae</taxon>
        <taxon>Cymbomonas</taxon>
    </lineage>
</organism>
<evidence type="ECO:0000256" key="1">
    <source>
        <dbReference type="ARBA" id="ARBA00004308"/>
    </source>
</evidence>
<dbReference type="InterPro" id="IPR028565">
    <property type="entry name" value="MHD"/>
</dbReference>
<name>A0AAE0BSL4_9CHLO</name>
<dbReference type="CDD" id="cd14838">
    <property type="entry name" value="AP4_Mu_N"/>
    <property type="match status" value="1"/>
</dbReference>
<dbReference type="PIRSF" id="PIRSF005992">
    <property type="entry name" value="Clathrin_mu"/>
    <property type="match status" value="1"/>
</dbReference>
<keyword evidence="8" id="KW-1185">Reference proteome</keyword>
<comment type="subcellular location">
    <subcellularLocation>
        <location evidence="1">Endomembrane system</location>
    </subcellularLocation>
</comment>
<dbReference type="PRINTS" id="PR00314">
    <property type="entry name" value="CLATHRINADPT"/>
</dbReference>
<dbReference type="InterPro" id="IPR050431">
    <property type="entry name" value="Adaptor_comp_med_subunit"/>
</dbReference>
<dbReference type="PROSITE" id="PS51072">
    <property type="entry name" value="MHD"/>
    <property type="match status" value="1"/>
</dbReference>
<keyword evidence="2 5" id="KW-0813">Transport</keyword>
<dbReference type="GO" id="GO:0016192">
    <property type="term" value="P:vesicle-mediated transport"/>
    <property type="evidence" value="ECO:0007669"/>
    <property type="project" value="InterPro"/>
</dbReference>
<feature type="domain" description="MHD" evidence="6">
    <location>
        <begin position="185"/>
        <end position="453"/>
    </location>
</feature>
<evidence type="ECO:0000256" key="2">
    <source>
        <dbReference type="ARBA" id="ARBA00022448"/>
    </source>
</evidence>
<dbReference type="Pfam" id="PF00928">
    <property type="entry name" value="Adap_comp_sub"/>
    <property type="match status" value="1"/>
</dbReference>